<dbReference type="SUPFAM" id="SSF56176">
    <property type="entry name" value="FAD-binding/transporter-associated domain-like"/>
    <property type="match status" value="1"/>
</dbReference>
<dbReference type="InterPro" id="IPR002346">
    <property type="entry name" value="Mopterin_DH_FAD-bd"/>
</dbReference>
<dbReference type="NCBIfam" id="NF043083">
    <property type="entry name" value="XdhB_XDHase"/>
    <property type="match status" value="1"/>
</dbReference>
<gene>
    <name evidence="4" type="primary">xdhB</name>
    <name evidence="4" type="ORF">FYJ26_05800</name>
</gene>
<dbReference type="InterPro" id="IPR036683">
    <property type="entry name" value="CO_DH_flav_C_dom_sf"/>
</dbReference>
<dbReference type="SUPFAM" id="SSF55447">
    <property type="entry name" value="CO dehydrogenase flavoprotein C-terminal domain-like"/>
    <property type="match status" value="1"/>
</dbReference>
<dbReference type="GO" id="GO:0004854">
    <property type="term" value="F:xanthine dehydrogenase activity"/>
    <property type="evidence" value="ECO:0007669"/>
    <property type="project" value="InterPro"/>
</dbReference>
<evidence type="ECO:0000256" key="2">
    <source>
        <dbReference type="ARBA" id="ARBA00023002"/>
    </source>
</evidence>
<dbReference type="GO" id="GO:0071949">
    <property type="term" value="F:FAD binding"/>
    <property type="evidence" value="ECO:0007669"/>
    <property type="project" value="InterPro"/>
</dbReference>
<dbReference type="NCBIfam" id="NF007427">
    <property type="entry name" value="PRK09971.1"/>
    <property type="match status" value="1"/>
</dbReference>
<proteinExistence type="predicted"/>
<dbReference type="PANTHER" id="PTHR42659:SF9">
    <property type="entry name" value="XANTHINE DEHYDROGENASE FAD-BINDING SUBUNIT XDHB-RELATED"/>
    <property type="match status" value="1"/>
</dbReference>
<feature type="domain" description="FAD-binding PCMH-type" evidence="3">
    <location>
        <begin position="1"/>
        <end position="176"/>
    </location>
</feature>
<dbReference type="AlphaFoldDB" id="A0A6N7VSV8"/>
<dbReference type="SMART" id="SM01092">
    <property type="entry name" value="CO_deh_flav_C"/>
    <property type="match status" value="1"/>
</dbReference>
<dbReference type="Proteomes" id="UP000441925">
    <property type="component" value="Unassembled WGS sequence"/>
</dbReference>
<dbReference type="GO" id="GO:0002197">
    <property type="term" value="C:xanthine dehydrogenase complex"/>
    <property type="evidence" value="ECO:0007669"/>
    <property type="project" value="InterPro"/>
</dbReference>
<comment type="caution">
    <text evidence="4">The sequence shown here is derived from an EMBL/GenBank/DDBJ whole genome shotgun (WGS) entry which is preliminary data.</text>
</comment>
<dbReference type="InterPro" id="IPR005107">
    <property type="entry name" value="CO_DH_flav_C"/>
</dbReference>
<reference evidence="4 5" key="1">
    <citation type="submission" date="2019-08" db="EMBL/GenBank/DDBJ databases">
        <title>In-depth cultivation of the pig gut microbiome towards novel bacterial diversity and tailored functional studies.</title>
        <authorList>
            <person name="Wylensek D."/>
            <person name="Hitch T.C.A."/>
            <person name="Clavel T."/>
        </authorList>
    </citation>
    <scope>NUCLEOTIDE SEQUENCE [LARGE SCALE GENOMIC DNA]</scope>
    <source>
        <strain evidence="4 5">WCA-380-WT-2B</strain>
    </source>
</reference>
<dbReference type="Pfam" id="PF03450">
    <property type="entry name" value="CO_deh_flav_C"/>
    <property type="match status" value="1"/>
</dbReference>
<dbReference type="InterPro" id="IPR016169">
    <property type="entry name" value="FAD-bd_PCMH_sub2"/>
</dbReference>
<dbReference type="Gene3D" id="3.30.390.50">
    <property type="entry name" value="CO dehydrogenase flavoprotein, C-terminal domain"/>
    <property type="match status" value="1"/>
</dbReference>
<sequence length="293" mass="32337">MYDIKNIYEAYTVDEAIKLKQEHPDASFIAGGSDVLVKIREGKMAGLELISLQLIDELKGVSMEDDGTLRIGALTSFSHITADPLVKKYCKTLGEAVDTAGGPQLRNIATIGGNICNGAPSADSAPTVFAYDCIIELKGVDGIRELPVRDFYVGFSTVDLKDTEVMTAVKIKKESYEGYFGHYFKYAMRNAMDIATSSCSCNVKFEDGFVKDVRVAYGVASSTPVRAPKAEESLKGLKLTDNNINVFAKKCLDELSPRDSWRATKALRKQVLYEITVRCLKEIRKEHEEAVYA</sequence>
<evidence type="ECO:0000313" key="4">
    <source>
        <dbReference type="EMBL" id="MSS77932.1"/>
    </source>
</evidence>
<dbReference type="Gene3D" id="3.30.43.10">
    <property type="entry name" value="Uridine Diphospho-n-acetylenolpyruvylglucosamine Reductase, domain 2"/>
    <property type="match status" value="1"/>
</dbReference>
<evidence type="ECO:0000259" key="3">
    <source>
        <dbReference type="PROSITE" id="PS51387"/>
    </source>
</evidence>
<name>A0A6N7VSV8_9FIRM</name>
<dbReference type="EMBL" id="VULQ01000006">
    <property type="protein sequence ID" value="MSS77932.1"/>
    <property type="molecule type" value="Genomic_DNA"/>
</dbReference>
<keyword evidence="2" id="KW-0560">Oxidoreductase</keyword>
<accession>A0A6N7VSV8</accession>
<dbReference type="PROSITE" id="PS51387">
    <property type="entry name" value="FAD_PCMH"/>
    <property type="match status" value="1"/>
</dbReference>
<protein>
    <submittedName>
        <fullName evidence="4">Xanthine dehydrogenase FAD-binding subunit XdhB</fullName>
    </submittedName>
</protein>
<dbReference type="RefSeq" id="WP_154540572.1">
    <property type="nucleotide sequence ID" value="NZ_VULQ01000006.1"/>
</dbReference>
<keyword evidence="1" id="KW-0285">Flavoprotein</keyword>
<evidence type="ECO:0000256" key="1">
    <source>
        <dbReference type="ARBA" id="ARBA00022630"/>
    </source>
</evidence>
<dbReference type="Gene3D" id="3.30.465.10">
    <property type="match status" value="1"/>
</dbReference>
<dbReference type="Pfam" id="PF00941">
    <property type="entry name" value="FAD_binding_5"/>
    <property type="match status" value="1"/>
</dbReference>
<keyword evidence="5" id="KW-1185">Reference proteome</keyword>
<dbReference type="InterPro" id="IPR036318">
    <property type="entry name" value="FAD-bd_PCMH-like_sf"/>
</dbReference>
<organism evidence="4 5">
    <name type="scientific">Anaerococcus porci</name>
    <dbReference type="NCBI Taxonomy" id="2652269"/>
    <lineage>
        <taxon>Bacteria</taxon>
        <taxon>Bacillati</taxon>
        <taxon>Bacillota</taxon>
        <taxon>Tissierellia</taxon>
        <taxon>Tissierellales</taxon>
        <taxon>Peptoniphilaceae</taxon>
        <taxon>Anaerococcus</taxon>
    </lineage>
</organism>
<dbReference type="InterPro" id="IPR051312">
    <property type="entry name" value="Diverse_Substr_Oxidored"/>
</dbReference>
<dbReference type="PANTHER" id="PTHR42659">
    <property type="entry name" value="XANTHINE DEHYDROGENASE SUBUNIT C-RELATED"/>
    <property type="match status" value="1"/>
</dbReference>
<dbReference type="InterPro" id="IPR050031">
    <property type="entry name" value="XdhB_XDHase"/>
</dbReference>
<dbReference type="InterPro" id="IPR016166">
    <property type="entry name" value="FAD-bd_PCMH"/>
</dbReference>
<dbReference type="InterPro" id="IPR016167">
    <property type="entry name" value="FAD-bd_PCMH_sub1"/>
</dbReference>
<evidence type="ECO:0000313" key="5">
    <source>
        <dbReference type="Proteomes" id="UP000441925"/>
    </source>
</evidence>